<keyword evidence="5 10" id="KW-0201">Cytochrome c-type biogenesis</keyword>
<feature type="region of interest" description="Disordered" evidence="12">
    <location>
        <begin position="127"/>
        <end position="148"/>
    </location>
</feature>
<evidence type="ECO:0000313" key="13">
    <source>
        <dbReference type="EMBL" id="BBD76459.1"/>
    </source>
</evidence>
<keyword evidence="14" id="KW-1185">Reference proteome</keyword>
<keyword evidence="8 10" id="KW-0408">Iron</keyword>
<feature type="topological domain" description="Extracellular" evidence="10">
    <location>
        <begin position="29"/>
        <end position="148"/>
    </location>
</feature>
<evidence type="ECO:0000256" key="3">
    <source>
        <dbReference type="ARBA" id="ARBA00022692"/>
    </source>
</evidence>
<organism evidence="13 14">
    <name type="scientific">Hydrogenophilus thermoluteolus</name>
    <name type="common">Pseudomonas hydrogenothermophila</name>
    <dbReference type="NCBI Taxonomy" id="297"/>
    <lineage>
        <taxon>Bacteria</taxon>
        <taxon>Pseudomonadati</taxon>
        <taxon>Pseudomonadota</taxon>
        <taxon>Hydrogenophilia</taxon>
        <taxon>Hydrogenophilales</taxon>
        <taxon>Hydrogenophilaceae</taxon>
        <taxon>Hydrogenophilus</taxon>
    </lineage>
</organism>
<evidence type="ECO:0000256" key="8">
    <source>
        <dbReference type="ARBA" id="ARBA00023004"/>
    </source>
</evidence>
<dbReference type="Proteomes" id="UP000262004">
    <property type="component" value="Chromosome"/>
</dbReference>
<dbReference type="GO" id="GO:0005886">
    <property type="term" value="C:plasma membrane"/>
    <property type="evidence" value="ECO:0007669"/>
    <property type="project" value="UniProtKB-SubCell"/>
</dbReference>
<gene>
    <name evidence="10 13" type="primary">ccmE</name>
    <name evidence="10" type="synonym">cycJ</name>
    <name evidence="13" type="ORF">HPTL_0189</name>
</gene>
<dbReference type="GO" id="GO:0020037">
    <property type="term" value="F:heme binding"/>
    <property type="evidence" value="ECO:0007669"/>
    <property type="project" value="InterPro"/>
</dbReference>
<dbReference type="OrthoDB" id="9793584at2"/>
<dbReference type="GO" id="GO:0046872">
    <property type="term" value="F:metal ion binding"/>
    <property type="evidence" value="ECO:0007669"/>
    <property type="project" value="UniProtKB-KW"/>
</dbReference>
<feature type="binding site" description="axial binding residue" evidence="10 11">
    <location>
        <position position="127"/>
    </location>
    <ligand>
        <name>heme</name>
        <dbReference type="ChEBI" id="CHEBI:30413"/>
    </ligand>
    <ligandPart>
        <name>Fe</name>
        <dbReference type="ChEBI" id="CHEBI:18248"/>
    </ligandPart>
</feature>
<evidence type="ECO:0000256" key="9">
    <source>
        <dbReference type="ARBA" id="ARBA00023136"/>
    </source>
</evidence>
<proteinExistence type="inferred from homology"/>
<dbReference type="GO" id="GO:0017003">
    <property type="term" value="P:protein-heme linkage"/>
    <property type="evidence" value="ECO:0007669"/>
    <property type="project" value="UniProtKB-UniRule"/>
</dbReference>
<dbReference type="NCBIfam" id="NF009727">
    <property type="entry name" value="PRK13254.1-1"/>
    <property type="match status" value="1"/>
</dbReference>
<dbReference type="NCBIfam" id="NF009729">
    <property type="entry name" value="PRK13254.1-3"/>
    <property type="match status" value="1"/>
</dbReference>
<name>A0A2Z6DVR7_HYDTE</name>
<dbReference type="InterPro" id="IPR012340">
    <property type="entry name" value="NA-bd_OB-fold"/>
</dbReference>
<comment type="function">
    <text evidence="10">Heme chaperone required for the biogenesis of c-type cytochromes. Transiently binds heme delivered by CcmC and transfers the heme to apo-cytochromes in a process facilitated by CcmF and CcmH.</text>
</comment>
<keyword evidence="3 10" id="KW-0812">Transmembrane</keyword>
<dbReference type="EMBL" id="AP018558">
    <property type="protein sequence ID" value="BBD76459.1"/>
    <property type="molecule type" value="Genomic_DNA"/>
</dbReference>
<dbReference type="Gene3D" id="2.40.50.140">
    <property type="entry name" value="Nucleic acid-binding proteins"/>
    <property type="match status" value="1"/>
</dbReference>
<comment type="subcellular location">
    <subcellularLocation>
        <location evidence="10">Cell membrane</location>
        <topology evidence="10">Single-pass type II membrane protein</topology>
    </subcellularLocation>
    <subcellularLocation>
        <location evidence="1">Membrane</location>
    </subcellularLocation>
</comment>
<comment type="similarity">
    <text evidence="10">Belongs to the CcmE/CycJ family.</text>
</comment>
<evidence type="ECO:0000256" key="6">
    <source>
        <dbReference type="ARBA" id="ARBA00022968"/>
    </source>
</evidence>
<evidence type="ECO:0000256" key="7">
    <source>
        <dbReference type="ARBA" id="ARBA00022989"/>
    </source>
</evidence>
<feature type="topological domain" description="Cytoplasmic" evidence="10">
    <location>
        <begin position="1"/>
        <end position="7"/>
    </location>
</feature>
<dbReference type="RefSeq" id="WP_119334299.1">
    <property type="nucleotide sequence ID" value="NZ_AP018558.1"/>
</dbReference>
<dbReference type="InterPro" id="IPR004329">
    <property type="entry name" value="CcmE"/>
</dbReference>
<dbReference type="GO" id="GO:0017004">
    <property type="term" value="P:cytochrome complex assembly"/>
    <property type="evidence" value="ECO:0007669"/>
    <property type="project" value="UniProtKB-KW"/>
</dbReference>
<reference evidence="13 14" key="1">
    <citation type="submission" date="2018-04" db="EMBL/GenBank/DDBJ databases">
        <title>Complete genome sequence of Hydrogenophilus thermoluteolus TH-1.</title>
        <authorList>
            <person name="Arai H."/>
        </authorList>
    </citation>
    <scope>NUCLEOTIDE SEQUENCE [LARGE SCALE GENOMIC DNA]</scope>
    <source>
        <strain evidence="13 14">TH-1</strain>
    </source>
</reference>
<feature type="binding site" description="covalent" evidence="10 11">
    <location>
        <position position="123"/>
    </location>
    <ligand>
        <name>heme</name>
        <dbReference type="ChEBI" id="CHEBI:30413"/>
    </ligand>
</feature>
<evidence type="ECO:0000256" key="10">
    <source>
        <dbReference type="HAMAP-Rule" id="MF_01959"/>
    </source>
</evidence>
<dbReference type="SUPFAM" id="SSF82093">
    <property type="entry name" value="Heme chaperone CcmE"/>
    <property type="match status" value="1"/>
</dbReference>
<evidence type="ECO:0000256" key="11">
    <source>
        <dbReference type="PIRSR" id="PIRSR604329-50"/>
    </source>
</evidence>
<sequence>MSPRKKRLALILAGVALLASAVALVLSAFQENLVFFVTPSDIAQGKAQEGRYFRVGGLVEAGSIQRGPDGVTVTFRITDTAHALPVVYRGALPDLFGENQGAVAEGVLRPDGVFEAKKVLAKHDETYMPPEASHAVDQAQRAAQSLKE</sequence>
<dbReference type="PANTHER" id="PTHR34128">
    <property type="entry name" value="CYTOCHROME C-TYPE BIOGENESIS PROTEIN CCME HOMOLOG, MITOCHONDRIAL"/>
    <property type="match status" value="1"/>
</dbReference>
<dbReference type="PANTHER" id="PTHR34128:SF2">
    <property type="entry name" value="CYTOCHROME C-TYPE BIOGENESIS PROTEIN CCME HOMOLOG, MITOCHONDRIAL"/>
    <property type="match status" value="1"/>
</dbReference>
<evidence type="ECO:0000313" key="14">
    <source>
        <dbReference type="Proteomes" id="UP000262004"/>
    </source>
</evidence>
<evidence type="ECO:0000256" key="2">
    <source>
        <dbReference type="ARBA" id="ARBA00022617"/>
    </source>
</evidence>
<dbReference type="Pfam" id="PF03100">
    <property type="entry name" value="CcmE"/>
    <property type="match status" value="1"/>
</dbReference>
<dbReference type="KEGG" id="htl:HPTL_0189"/>
<keyword evidence="7 10" id="KW-1133">Transmembrane helix</keyword>
<dbReference type="HAMAP" id="MF_01959">
    <property type="entry name" value="CcmE"/>
    <property type="match status" value="1"/>
</dbReference>
<dbReference type="NCBIfam" id="NF009731">
    <property type="entry name" value="PRK13254.1-5"/>
    <property type="match status" value="1"/>
</dbReference>
<keyword evidence="9 10" id="KW-0472">Membrane</keyword>
<evidence type="ECO:0000256" key="4">
    <source>
        <dbReference type="ARBA" id="ARBA00022723"/>
    </source>
</evidence>
<evidence type="ECO:0000256" key="12">
    <source>
        <dbReference type="SAM" id="MobiDB-lite"/>
    </source>
</evidence>
<keyword evidence="6 10" id="KW-0735">Signal-anchor</keyword>
<dbReference type="InterPro" id="IPR036127">
    <property type="entry name" value="CcmE-like_sf"/>
</dbReference>
<keyword evidence="2 10" id="KW-0349">Heme</keyword>
<accession>A0A2Z6DVR7</accession>
<evidence type="ECO:0000256" key="5">
    <source>
        <dbReference type="ARBA" id="ARBA00022748"/>
    </source>
</evidence>
<keyword evidence="10" id="KW-1003">Cell membrane</keyword>
<protein>
    <recommendedName>
        <fullName evidence="10">Cytochrome c-type biogenesis protein CcmE</fullName>
    </recommendedName>
    <alternativeName>
        <fullName evidence="10">Cytochrome c maturation protein E</fullName>
    </alternativeName>
    <alternativeName>
        <fullName evidence="10">Heme chaperone CcmE</fullName>
    </alternativeName>
</protein>
<dbReference type="AlphaFoldDB" id="A0A2Z6DVR7"/>
<evidence type="ECO:0000256" key="1">
    <source>
        <dbReference type="ARBA" id="ARBA00004370"/>
    </source>
</evidence>
<keyword evidence="4 10" id="KW-0479">Metal-binding</keyword>